<name>A0A8S5TUZ9_9CAUD</name>
<organism evidence="1">
    <name type="scientific">Siphoviridae sp. ctHSY3</name>
    <dbReference type="NCBI Taxonomy" id="2825421"/>
    <lineage>
        <taxon>Viruses</taxon>
        <taxon>Duplodnaviria</taxon>
        <taxon>Heunggongvirae</taxon>
        <taxon>Uroviricota</taxon>
        <taxon>Caudoviricetes</taxon>
    </lineage>
</organism>
<protein>
    <submittedName>
        <fullName evidence="1">Uncharacterized protein</fullName>
    </submittedName>
</protein>
<dbReference type="EMBL" id="BK015934">
    <property type="protein sequence ID" value="DAF85991.1"/>
    <property type="molecule type" value="Genomic_DNA"/>
</dbReference>
<reference evidence="1" key="1">
    <citation type="journal article" date="2021" name="Proc. Natl. Acad. Sci. U.S.A.">
        <title>A Catalog of Tens of Thousands of Viruses from Human Metagenomes Reveals Hidden Associations with Chronic Diseases.</title>
        <authorList>
            <person name="Tisza M.J."/>
            <person name="Buck C.B."/>
        </authorList>
    </citation>
    <scope>NUCLEOTIDE SEQUENCE</scope>
    <source>
        <strain evidence="1">CtHSY3</strain>
    </source>
</reference>
<proteinExistence type="predicted"/>
<sequence length="29" mass="3241">MLCQCRHDLNSHAPSLCHSGITCNHMAIF</sequence>
<evidence type="ECO:0000313" key="1">
    <source>
        <dbReference type="EMBL" id="DAF85991.1"/>
    </source>
</evidence>
<accession>A0A8S5TUZ9</accession>